<feature type="signal peptide" evidence="2">
    <location>
        <begin position="1"/>
        <end position="17"/>
    </location>
</feature>
<feature type="compositionally biased region" description="Low complexity" evidence="1">
    <location>
        <begin position="409"/>
        <end position="428"/>
    </location>
</feature>
<evidence type="ECO:0000313" key="4">
    <source>
        <dbReference type="EMBL" id="KDN69542.1"/>
    </source>
</evidence>
<reference evidence="5" key="1">
    <citation type="journal article" date="2014" name="Genome Announc.">
        <title>Draft genome sequence of Colletotrichum sublineola, a destructive pathogen of cultivated sorghum.</title>
        <authorList>
            <person name="Baroncelli R."/>
            <person name="Sanz-Martin J.M."/>
            <person name="Rech G.E."/>
            <person name="Sukno S.A."/>
            <person name="Thon M.R."/>
        </authorList>
    </citation>
    <scope>NUCLEOTIDE SEQUENCE [LARGE SCALE GENOMIC DNA]</scope>
    <source>
        <strain evidence="5">TX430BB</strain>
    </source>
</reference>
<dbReference type="eggNOG" id="ENOG502S4HG">
    <property type="taxonomic scope" value="Eukaryota"/>
</dbReference>
<name>A0A066XKU1_COLSU</name>
<dbReference type="SUPFAM" id="SSF51045">
    <property type="entry name" value="WW domain"/>
    <property type="match status" value="1"/>
</dbReference>
<dbReference type="STRING" id="1173701.A0A066XKU1"/>
<dbReference type="InterPro" id="IPR036020">
    <property type="entry name" value="WW_dom_sf"/>
</dbReference>
<dbReference type="Gene3D" id="2.20.70.10">
    <property type="match status" value="1"/>
</dbReference>
<feature type="domain" description="WW" evidence="3">
    <location>
        <begin position="113"/>
        <end position="147"/>
    </location>
</feature>
<dbReference type="EMBL" id="JMSE01000501">
    <property type="protein sequence ID" value="KDN69542.1"/>
    <property type="molecule type" value="Genomic_DNA"/>
</dbReference>
<comment type="caution">
    <text evidence="4">The sequence shown here is derived from an EMBL/GenBank/DDBJ whole genome shotgun (WGS) entry which is preliminary data.</text>
</comment>
<dbReference type="PROSITE" id="PS50020">
    <property type="entry name" value="WW_DOMAIN_2"/>
    <property type="match status" value="1"/>
</dbReference>
<dbReference type="SMART" id="SM00456">
    <property type="entry name" value="WW"/>
    <property type="match status" value="1"/>
</dbReference>
<dbReference type="InterPro" id="IPR001202">
    <property type="entry name" value="WW_dom"/>
</dbReference>
<keyword evidence="5" id="KW-1185">Reference proteome</keyword>
<feature type="region of interest" description="Disordered" evidence="1">
    <location>
        <begin position="142"/>
        <end position="315"/>
    </location>
</feature>
<feature type="compositionally biased region" description="Low complexity" evidence="1">
    <location>
        <begin position="267"/>
        <end position="286"/>
    </location>
</feature>
<feature type="compositionally biased region" description="Low complexity" evidence="1">
    <location>
        <begin position="144"/>
        <end position="155"/>
    </location>
</feature>
<dbReference type="CDD" id="cd00201">
    <property type="entry name" value="WW"/>
    <property type="match status" value="1"/>
</dbReference>
<dbReference type="OrthoDB" id="2367685at2759"/>
<feature type="chain" id="PRO_5001630350" evidence="2">
    <location>
        <begin position="18"/>
        <end position="501"/>
    </location>
</feature>
<protein>
    <submittedName>
        <fullName evidence="4">Putative WW domain-containing protein</fullName>
    </submittedName>
</protein>
<feature type="compositionally biased region" description="Low complexity" evidence="1">
    <location>
        <begin position="352"/>
        <end position="376"/>
    </location>
</feature>
<feature type="compositionally biased region" description="Gly residues" evidence="1">
    <location>
        <begin position="252"/>
        <end position="266"/>
    </location>
</feature>
<feature type="compositionally biased region" description="Low complexity" evidence="1">
    <location>
        <begin position="298"/>
        <end position="310"/>
    </location>
</feature>
<evidence type="ECO:0000256" key="1">
    <source>
        <dbReference type="SAM" id="MobiDB-lite"/>
    </source>
</evidence>
<feature type="compositionally biased region" description="Pro residues" evidence="1">
    <location>
        <begin position="395"/>
        <end position="408"/>
    </location>
</feature>
<proteinExistence type="predicted"/>
<keyword evidence="2" id="KW-0732">Signal</keyword>
<dbReference type="AlphaFoldDB" id="A0A066XKU1"/>
<evidence type="ECO:0000313" key="5">
    <source>
        <dbReference type="Proteomes" id="UP000027238"/>
    </source>
</evidence>
<accession>A0A066XKU1</accession>
<dbReference type="OMA" id="YYVQLAT"/>
<feature type="region of interest" description="Disordered" evidence="1">
    <location>
        <begin position="335"/>
        <end position="501"/>
    </location>
</feature>
<evidence type="ECO:0000256" key="2">
    <source>
        <dbReference type="SAM" id="SignalP"/>
    </source>
</evidence>
<organism evidence="4 5">
    <name type="scientific">Colletotrichum sublineola</name>
    <name type="common">Sorghum anthracnose fungus</name>
    <dbReference type="NCBI Taxonomy" id="1173701"/>
    <lineage>
        <taxon>Eukaryota</taxon>
        <taxon>Fungi</taxon>
        <taxon>Dikarya</taxon>
        <taxon>Ascomycota</taxon>
        <taxon>Pezizomycotina</taxon>
        <taxon>Sordariomycetes</taxon>
        <taxon>Hypocreomycetidae</taxon>
        <taxon>Glomerellales</taxon>
        <taxon>Glomerellaceae</taxon>
        <taxon>Colletotrichum</taxon>
        <taxon>Colletotrichum graminicola species complex</taxon>
    </lineage>
</organism>
<feature type="compositionally biased region" description="Polar residues" evidence="1">
    <location>
        <begin position="383"/>
        <end position="392"/>
    </location>
</feature>
<dbReference type="PROSITE" id="PS01159">
    <property type="entry name" value="WW_DOMAIN_1"/>
    <property type="match status" value="1"/>
</dbReference>
<sequence>MASHLRLAVQLLGLAFGLEPPTLYQCAVARYVHHQPIKCSIHTYLHPHPPLPSANSSIQHHTSDSCRFFHTASSPSARAGLPILRPSNSTTPVFSLMAGPTSPGTEGPTFAPPHLPAGWIAQWDGSSKKYYFVQLSTGVSQWETPTDAAPTGATPSQPSDHPYGVPQPEVITHPDGSQTVRHADGTLEPVNPSLPPDTTSTRGIDGPTGDRGLGSLAMNALLGGKNSNHGSSSGNHNSSSPLGGLASQLMSGIGGHSNSQGGGSSGGKSSLGKIGSSLASSLLSGGNKPHQTQQQNYHGSQPLGHQQQHGGLAGSLMGGVANMFGGGKQSHGGNDFGYSNNASGGGGGGYTGQAPPTSYQPPGSSSHNQHSSTPSGGSYHSPAPNQGQNHGQHSYPPPPNQYPPPPNQGQPHHNPSYGAPAQQSHSQSYPPPPAGGPSYGQQPSYGAPPNQQHQQQPQYGGYNPATYGGAAPQGPPAGGYPSQASYGNHPSQQTPSYGNHY</sequence>
<dbReference type="Proteomes" id="UP000027238">
    <property type="component" value="Unassembled WGS sequence"/>
</dbReference>
<feature type="compositionally biased region" description="Low complexity" evidence="1">
    <location>
        <begin position="439"/>
        <end position="472"/>
    </location>
</feature>
<dbReference type="Pfam" id="PF00397">
    <property type="entry name" value="WW"/>
    <property type="match status" value="1"/>
</dbReference>
<feature type="compositionally biased region" description="Polar residues" evidence="1">
    <location>
        <begin position="486"/>
        <end position="501"/>
    </location>
</feature>
<feature type="compositionally biased region" description="Low complexity" evidence="1">
    <location>
        <begin position="221"/>
        <end position="245"/>
    </location>
</feature>
<gene>
    <name evidence="4" type="ORF">CSUB01_01696</name>
</gene>
<evidence type="ECO:0000259" key="3">
    <source>
        <dbReference type="PROSITE" id="PS50020"/>
    </source>
</evidence>
<dbReference type="HOGENOM" id="CLU_033083_0_0_1"/>